<accession>A0A2N9H2R9</accession>
<dbReference type="InterPro" id="IPR044730">
    <property type="entry name" value="RNase_H-like_dom_plant"/>
</dbReference>
<dbReference type="AlphaFoldDB" id="A0A2N9H2R9"/>
<dbReference type="SUPFAM" id="SSF53098">
    <property type="entry name" value="Ribonuclease H-like"/>
    <property type="match status" value="1"/>
</dbReference>
<dbReference type="Pfam" id="PF13456">
    <property type="entry name" value="RVT_3"/>
    <property type="match status" value="1"/>
</dbReference>
<reference evidence="2" key="1">
    <citation type="submission" date="2018-02" db="EMBL/GenBank/DDBJ databases">
        <authorList>
            <person name="Cohen D.B."/>
            <person name="Kent A.D."/>
        </authorList>
    </citation>
    <scope>NUCLEOTIDE SEQUENCE</scope>
</reference>
<dbReference type="InterPro" id="IPR036397">
    <property type="entry name" value="RNaseH_sf"/>
</dbReference>
<dbReference type="InterPro" id="IPR002156">
    <property type="entry name" value="RNaseH_domain"/>
</dbReference>
<dbReference type="EMBL" id="OIVN01002724">
    <property type="protein sequence ID" value="SPD05939.1"/>
    <property type="molecule type" value="Genomic_DNA"/>
</dbReference>
<dbReference type="PANTHER" id="PTHR47723:SF19">
    <property type="entry name" value="POLYNUCLEOTIDYL TRANSFERASE, RIBONUCLEASE H-LIKE SUPERFAMILY PROTEIN"/>
    <property type="match status" value="1"/>
</dbReference>
<dbReference type="Gene3D" id="3.30.420.10">
    <property type="entry name" value="Ribonuclease H-like superfamily/Ribonuclease H"/>
    <property type="match status" value="1"/>
</dbReference>
<dbReference type="InterPro" id="IPR012337">
    <property type="entry name" value="RNaseH-like_sf"/>
</dbReference>
<protein>
    <recommendedName>
        <fullName evidence="1">RNase H type-1 domain-containing protein</fullName>
    </recommendedName>
</protein>
<dbReference type="CDD" id="cd06222">
    <property type="entry name" value="RNase_H_like"/>
    <property type="match status" value="1"/>
</dbReference>
<evidence type="ECO:0000259" key="1">
    <source>
        <dbReference type="Pfam" id="PF13456"/>
    </source>
</evidence>
<organism evidence="2">
    <name type="scientific">Fagus sylvatica</name>
    <name type="common">Beechnut</name>
    <dbReference type="NCBI Taxonomy" id="28930"/>
    <lineage>
        <taxon>Eukaryota</taxon>
        <taxon>Viridiplantae</taxon>
        <taxon>Streptophyta</taxon>
        <taxon>Embryophyta</taxon>
        <taxon>Tracheophyta</taxon>
        <taxon>Spermatophyta</taxon>
        <taxon>Magnoliopsida</taxon>
        <taxon>eudicotyledons</taxon>
        <taxon>Gunneridae</taxon>
        <taxon>Pentapetalae</taxon>
        <taxon>rosids</taxon>
        <taxon>fabids</taxon>
        <taxon>Fagales</taxon>
        <taxon>Fagaceae</taxon>
        <taxon>Fagus</taxon>
    </lineage>
</organism>
<dbReference type="GO" id="GO:0003676">
    <property type="term" value="F:nucleic acid binding"/>
    <property type="evidence" value="ECO:0007669"/>
    <property type="project" value="InterPro"/>
</dbReference>
<dbReference type="PANTHER" id="PTHR47723">
    <property type="entry name" value="OS05G0353850 PROTEIN"/>
    <property type="match status" value="1"/>
</dbReference>
<proteinExistence type="predicted"/>
<evidence type="ECO:0000313" key="2">
    <source>
        <dbReference type="EMBL" id="SPD05939.1"/>
    </source>
</evidence>
<feature type="domain" description="RNase H type-1" evidence="1">
    <location>
        <begin position="377"/>
        <end position="496"/>
    </location>
</feature>
<name>A0A2N9H2R9_FAGSY</name>
<sequence length="528" mass="58856">MLKSRVGKGSVYHGQVVPPSLNQLPSPLLLMLCQHLDYPKDYVPILMLWFENSGGIPSKDGNRFFTPLAWTSLCKPLCDGGLSFRSFQTANEAFIAKLAWWVLFSRDSFCVRILRAKYKMGSKWLDSNPVPSASFSWKGVEKGRGLLSNGACKLVGSGESILIWEDPSVPDLPLFRPQPRNEANLRQSWSVAQLMKPDKSNLDMELLKQGAIWIIPTLCWAKSGKLISMLVIKCFFWRLAAGLLPTKDILRFATSLDPICIMCNDHAESAVHLFYQISITSPNLLVSFLISPPDVLGVSKSEKDFFSLTGVLIVDQIWKLRNSKVHEGCDVVMEKLERNIALLGNEFSLMFGSAQHSPPPIKKSYWQRPPEFAVKLNCDAAVGSDFSSIVVVARNWRGTVVFAISKKFNTTIPLQAEAEALYWAANIAVELGVVRVFIESDSKSCVDCVNGSDIGCLWRIHTTISQITSFLSSHPTWSIGWVRREANQAAHFLAGWALRSGLWGVLFIPYAPLCFVNAVDKDLSCIYV</sequence>
<gene>
    <name evidence="2" type="ORF">FSB_LOCUS33821</name>
</gene>
<dbReference type="InterPro" id="IPR053151">
    <property type="entry name" value="RNase_H-like"/>
</dbReference>
<dbReference type="GO" id="GO:0004523">
    <property type="term" value="F:RNA-DNA hybrid ribonuclease activity"/>
    <property type="evidence" value="ECO:0007669"/>
    <property type="project" value="InterPro"/>
</dbReference>